<feature type="compositionally biased region" description="Acidic residues" evidence="1">
    <location>
        <begin position="1762"/>
        <end position="1775"/>
    </location>
</feature>
<dbReference type="PANTHER" id="PTHR13500:SF0">
    <property type="entry name" value="NUCLEOLAR PRE-RIBOSOMAL-ASSOCIATED PROTEIN 1"/>
    <property type="match status" value="1"/>
</dbReference>
<dbReference type="GO" id="GO:0000466">
    <property type="term" value="P:maturation of 5.8S rRNA from tricistronic rRNA transcript (SSU-rRNA, 5.8S rRNA, LSU-rRNA)"/>
    <property type="evidence" value="ECO:0007669"/>
    <property type="project" value="TreeGrafter"/>
</dbReference>
<evidence type="ECO:0000313" key="4">
    <source>
        <dbReference type="EMBL" id="KAG7175228.1"/>
    </source>
</evidence>
<reference evidence="4" key="1">
    <citation type="journal article" date="2021" name="Sci. Adv.">
        <title>The American lobster genome reveals insights on longevity, neural, and immune adaptations.</title>
        <authorList>
            <person name="Polinski J.M."/>
            <person name="Zimin A.V."/>
            <person name="Clark K.F."/>
            <person name="Kohn A.B."/>
            <person name="Sadowski N."/>
            <person name="Timp W."/>
            <person name="Ptitsyn A."/>
            <person name="Khanna P."/>
            <person name="Romanova D.Y."/>
            <person name="Williams P."/>
            <person name="Greenwood S.J."/>
            <person name="Moroz L.L."/>
            <person name="Walt D.R."/>
            <person name="Bodnar A.G."/>
        </authorList>
    </citation>
    <scope>NUCLEOTIDE SEQUENCE</scope>
    <source>
        <strain evidence="4">GMGI-L3</strain>
    </source>
</reference>
<dbReference type="InterPro" id="IPR021714">
    <property type="entry name" value="URB1_N"/>
</dbReference>
<dbReference type="EMBL" id="JAHLQT010006108">
    <property type="protein sequence ID" value="KAG7175228.1"/>
    <property type="molecule type" value="Genomic_DNA"/>
</dbReference>
<feature type="domain" description="URB1 C-terminal" evidence="3">
    <location>
        <begin position="1514"/>
        <end position="1702"/>
    </location>
</feature>
<feature type="domain" description="URB1 N-terminal" evidence="2">
    <location>
        <begin position="46"/>
        <end position="369"/>
    </location>
</feature>
<gene>
    <name evidence="4" type="primary">Urb1-L</name>
    <name evidence="4" type="ORF">Hamer_G001255</name>
</gene>
<sequence length="1961" mass="221702">MKISTLIEELSGKLPVAALDEFNTSVEEKGDAQGVIHRFLLASKNCDEILDLLLVDKRTGSELTTVFTALGHILFNIAGELKDFSSVGLHITRQLLHNHDAFIYKLLTPTSTNKACKAVLRCLTGMVMVGGEAANEVLLTLDWHLINISILVSRQSMRDVRDVRAWCIYLFLAFLNVSDEPLVIKQFLQKKDLLSAIFPGLMWDPCERVINVLKVMHESVLLNPDISKTMKVNLFTPATAKSLLDLYNWMGPLGKLAKGGSVQDMDIHIGGNLQKERAQIIEVLHKFLYSLCCSTKHGILFQEKLQEGRIQSNNWCLYKIVSNLKTPWKSPEQSELISGVLGACPDLLQAYLKTLKDFLTPRPTKSFISLINMLTQIIEQQKPWKKLDTRGIAGVFSCLLPRPLDVKFFQSLVGSCYKSIRHCGLMLVFAILSKIQESIDNIMKNEAYSQEVKEQTRRKLVNSVFRVQGSVKDIVQCWNVATGQEAASIQDDEKNVLQEDTADPVATITELLTIAKVLTVYTQLLPKQTFQELISPLEMLQTVRVLPTEGSDSVKNTKDKLELQMLCLGIIAGSKQSQEVAVDSSLRLGDQNQQIEKSIIFQLISTYAQSKREFMATEGESAVLSVGDRCLEILSNFLAQTGLSFHYDGNIKFWLRHISGSSIVKLSSFLTQIIQKTVSSLSHYTDHLVEIGNKNQLNTSIDGQVSSFVTELGTMEVTDNEDVSALSISFPFSRLVLATIDLLESYLDSEYIQYFSNVIEDYLLSLSDPGFLADILLQNENILTTDLKNYLKCMFKKSETVVHGPPSTFENANLSEILKYLFLTRDWSSVKTMLEGHRLKELMDKTDLDLVVLQLLLYLYLDSCSEKNGDNLIEKYIGILKCMCTIIEEDSDKNFKQVIQAVLDHPRILANYKPFSLKKSPITELAQEFIELVLEKHPSLAPKTCSYFEKILREIKIPVNNRDIEVEFWKPVAPFITLKNTVASYEAVEQLLIICLKDPCHLSHSQDILVLELVKLLLKVTSAKRMPTTQSVQLLLTSYIEWCRTAEENETLEAIMKHMEQLLTRITSEEVAAHLTTDDIKCLVRARTPCVDLCCQLMKLHPSHGTTLVKHLKSHRAVLPSQAPLLALLLDQDETMATAELALAKVSRKIKLWALDIDGDDDATSILFALALKKNLIDDDSLSEICCQLYEKMVTQKHPPPKKFLSLVPVFHKLSNSGPVLPKFDLPEEDLALLNICLCFIRSTYQKELQNTNQLLNVSNIIKEILPKLGQSSYTTLAPTKIWSSFVKQVLRNGLSDQSVGPDLIHTLNLLCANLYKKVSQGRYGEDSSLPVTTLYQMIMAHSQYLTLMFNRAEEWGRLKEEVVALQQTLVDCEETVCQENHIPILLGAYGASMSAVDQRILKLLHTYEGKGYMNDYQPILWGDTAVAHFGVHSSSIGLVRDPKPEEILNLLNMDKIMQTCYKFNTRLPLEPGEVQKEDPSIYDIRFLIPLMLFLADGDKLYDIDYAECGAVALGFIAMTSHEREVWGSGAALLRCMVEKMEVSRHRRLKLPWLWLVGVVSFAFGGKQRRLPALTTHFLIRASQLLSQPDHPMYQPVLNYLFIRPAFELYYVPELYEFYNSDHITDNRLHRSFLLTTLSTGIRQILDYRICQKTYTNTLMIAMLQAPSVDNELRVQVLEVLEAIVRIHLGAVELVRNQNLLTVLPLVALPVNTAAPKSDASSRVTTSGNPIILAAVLNVLSALWSTVIDSITRKDITANYPAEDEENEPQEPECEDDRKRKRVHEDGSKYRKKMKKDYTDNDSQADEPRKKMLPPLFIHEFLNCLSLLTPTVISYASLATTTQHLVLLADYVQYVDTIAEIIDKKDKFRSVALAPEVIKQKVFDNIGWDLLYDRLQERLSDDDEIKLLGSKAISMREKWLSEPLAKYLQKKEKAVSLDKDKDEPLQNLRNAAIKLLSVLGK</sequence>
<dbReference type="Pfam" id="PF11707">
    <property type="entry name" value="Npa1"/>
    <property type="match status" value="1"/>
</dbReference>
<dbReference type="InterPro" id="IPR032436">
    <property type="entry name" value="URB1_C"/>
</dbReference>
<keyword evidence="5" id="KW-1185">Reference proteome</keyword>
<dbReference type="PANTHER" id="PTHR13500">
    <property type="entry name" value="NUCLEOLAR PRERIBOSOMAL-ASSOCIATED PROTEIN 1"/>
    <property type="match status" value="1"/>
</dbReference>
<feature type="region of interest" description="Disordered" evidence="1">
    <location>
        <begin position="1759"/>
        <end position="1809"/>
    </location>
</feature>
<protein>
    <submittedName>
        <fullName evidence="4">Nucleolar pre-ribosomal-associated protein 1-like</fullName>
    </submittedName>
</protein>
<evidence type="ECO:0000259" key="3">
    <source>
        <dbReference type="Pfam" id="PF16201"/>
    </source>
</evidence>
<evidence type="ECO:0000313" key="5">
    <source>
        <dbReference type="Proteomes" id="UP000747542"/>
    </source>
</evidence>
<dbReference type="OrthoDB" id="6351336at2759"/>
<dbReference type="GO" id="GO:0005730">
    <property type="term" value="C:nucleolus"/>
    <property type="evidence" value="ECO:0007669"/>
    <property type="project" value="TreeGrafter"/>
</dbReference>
<dbReference type="Proteomes" id="UP000747542">
    <property type="component" value="Unassembled WGS sequence"/>
</dbReference>
<organism evidence="4 5">
    <name type="scientific">Homarus americanus</name>
    <name type="common">American lobster</name>
    <dbReference type="NCBI Taxonomy" id="6706"/>
    <lineage>
        <taxon>Eukaryota</taxon>
        <taxon>Metazoa</taxon>
        <taxon>Ecdysozoa</taxon>
        <taxon>Arthropoda</taxon>
        <taxon>Crustacea</taxon>
        <taxon>Multicrustacea</taxon>
        <taxon>Malacostraca</taxon>
        <taxon>Eumalacostraca</taxon>
        <taxon>Eucarida</taxon>
        <taxon>Decapoda</taxon>
        <taxon>Pleocyemata</taxon>
        <taxon>Astacidea</taxon>
        <taxon>Nephropoidea</taxon>
        <taxon>Nephropidae</taxon>
        <taxon>Homarus</taxon>
    </lineage>
</organism>
<name>A0A8J5N9A4_HOMAM</name>
<dbReference type="InterPro" id="IPR039844">
    <property type="entry name" value="URB1"/>
</dbReference>
<evidence type="ECO:0000256" key="1">
    <source>
        <dbReference type="SAM" id="MobiDB-lite"/>
    </source>
</evidence>
<dbReference type="GO" id="GO:0000463">
    <property type="term" value="P:maturation of LSU-rRNA from tricistronic rRNA transcript (SSU-rRNA, 5.8S rRNA, LSU-rRNA)"/>
    <property type="evidence" value="ECO:0007669"/>
    <property type="project" value="TreeGrafter"/>
</dbReference>
<accession>A0A8J5N9A4</accession>
<proteinExistence type="predicted"/>
<evidence type="ECO:0000259" key="2">
    <source>
        <dbReference type="Pfam" id="PF11707"/>
    </source>
</evidence>
<dbReference type="Pfam" id="PF16201">
    <property type="entry name" value="NopRA1"/>
    <property type="match status" value="1"/>
</dbReference>
<comment type="caution">
    <text evidence="4">The sequence shown here is derived from an EMBL/GenBank/DDBJ whole genome shotgun (WGS) entry which is preliminary data.</text>
</comment>